<dbReference type="PROSITE" id="PS51892">
    <property type="entry name" value="SUBTILASE"/>
    <property type="match status" value="1"/>
</dbReference>
<dbReference type="GO" id="GO:0006508">
    <property type="term" value="P:proteolysis"/>
    <property type="evidence" value="ECO:0007669"/>
    <property type="project" value="UniProtKB-KW"/>
</dbReference>
<dbReference type="Gene3D" id="3.40.50.200">
    <property type="entry name" value="Peptidase S8/S53 domain"/>
    <property type="match status" value="1"/>
</dbReference>
<dbReference type="AlphaFoldDB" id="A0A336N8J5"/>
<sequence length="96" mass="10551">MAYTEVGQLGNTTSWETQEYLKDWGLTSMNASTAYAMGFNGRGINIGVMDSGVLLNHPEFQDGRIHTVKTGGTYHTNGMRYPDAAYGNGPINKMNR</sequence>
<dbReference type="EMBL" id="UFSP01000001">
    <property type="protein sequence ID" value="SSY94878.1"/>
    <property type="molecule type" value="Genomic_DNA"/>
</dbReference>
<name>A0A336N8J5_AGGAP</name>
<organism evidence="3 4">
    <name type="scientific">Aggregatibacter aphrophilus</name>
    <name type="common">Haemophilus aphrophilus</name>
    <dbReference type="NCBI Taxonomy" id="732"/>
    <lineage>
        <taxon>Bacteria</taxon>
        <taxon>Pseudomonadati</taxon>
        <taxon>Pseudomonadota</taxon>
        <taxon>Gammaproteobacteria</taxon>
        <taxon>Pasteurellales</taxon>
        <taxon>Pasteurellaceae</taxon>
        <taxon>Aggregatibacter</taxon>
    </lineage>
</organism>
<evidence type="ECO:0000256" key="2">
    <source>
        <dbReference type="PROSITE-ProRule" id="PRU01240"/>
    </source>
</evidence>
<protein>
    <submittedName>
        <fullName evidence="3">Extracellular serine protease</fullName>
        <ecNumber evidence="3">3.4.21.-</ecNumber>
    </submittedName>
</protein>
<dbReference type="Proteomes" id="UP000253728">
    <property type="component" value="Unassembled WGS sequence"/>
</dbReference>
<keyword evidence="1 3" id="KW-0378">Hydrolase</keyword>
<proteinExistence type="inferred from homology"/>
<dbReference type="EC" id="3.4.21.-" evidence="3"/>
<dbReference type="PROSITE" id="PS00136">
    <property type="entry name" value="SUBTILASE_ASP"/>
    <property type="match status" value="1"/>
</dbReference>
<accession>A0A336N8J5</accession>
<keyword evidence="3" id="KW-0645">Protease</keyword>
<dbReference type="SUPFAM" id="SSF52743">
    <property type="entry name" value="Subtilisin-like"/>
    <property type="match status" value="1"/>
</dbReference>
<dbReference type="InterPro" id="IPR023827">
    <property type="entry name" value="Peptidase_S8_Asp-AS"/>
</dbReference>
<comment type="caution">
    <text evidence="2">Lacks conserved residue(s) required for the propagation of feature annotation.</text>
</comment>
<gene>
    <name evidence="3" type="ORF">NCTC5908_01066</name>
</gene>
<dbReference type="GO" id="GO:0004252">
    <property type="term" value="F:serine-type endopeptidase activity"/>
    <property type="evidence" value="ECO:0007669"/>
    <property type="project" value="InterPro"/>
</dbReference>
<evidence type="ECO:0000313" key="3">
    <source>
        <dbReference type="EMBL" id="SSY94878.1"/>
    </source>
</evidence>
<reference evidence="3 4" key="1">
    <citation type="submission" date="2018-06" db="EMBL/GenBank/DDBJ databases">
        <authorList>
            <consortium name="Pathogen Informatics"/>
            <person name="Doyle S."/>
        </authorList>
    </citation>
    <scope>NUCLEOTIDE SEQUENCE [LARGE SCALE GENOMIC DNA]</scope>
    <source>
        <strain evidence="3 4">NCTC5908</strain>
    </source>
</reference>
<evidence type="ECO:0000313" key="4">
    <source>
        <dbReference type="Proteomes" id="UP000253728"/>
    </source>
</evidence>
<evidence type="ECO:0000256" key="1">
    <source>
        <dbReference type="ARBA" id="ARBA00022801"/>
    </source>
</evidence>
<comment type="similarity">
    <text evidence="2">Belongs to the peptidase S8 family.</text>
</comment>
<dbReference type="InterPro" id="IPR036852">
    <property type="entry name" value="Peptidase_S8/S53_dom_sf"/>
</dbReference>